<dbReference type="PANTHER" id="PTHR31694:SF26">
    <property type="entry name" value="OS05G0151100 PROTEIN"/>
    <property type="match status" value="1"/>
</dbReference>
<dbReference type="InterPro" id="IPR052965">
    <property type="entry name" value="Pigment-catalase-like"/>
</dbReference>
<dbReference type="InterPro" id="IPR006311">
    <property type="entry name" value="TAT_signal"/>
</dbReference>
<evidence type="ECO:0000313" key="1">
    <source>
        <dbReference type="EMBL" id="NYF78273.1"/>
    </source>
</evidence>
<dbReference type="PANTHER" id="PTHR31694">
    <property type="entry name" value="DESICCATION-LIKE PROTEIN"/>
    <property type="match status" value="1"/>
</dbReference>
<evidence type="ECO:0000313" key="2">
    <source>
        <dbReference type="Proteomes" id="UP000589520"/>
    </source>
</evidence>
<dbReference type="RefSeq" id="WP_179487546.1">
    <property type="nucleotide sequence ID" value="NZ_JACCCW010000001.1"/>
</dbReference>
<dbReference type="Pfam" id="PF13668">
    <property type="entry name" value="Ferritin_2"/>
    <property type="match status" value="1"/>
</dbReference>
<dbReference type="EMBL" id="JACCCW010000001">
    <property type="protein sequence ID" value="NYF78273.1"/>
    <property type="molecule type" value="Genomic_DNA"/>
</dbReference>
<proteinExistence type="predicted"/>
<reference evidence="1 2" key="1">
    <citation type="submission" date="2020-07" db="EMBL/GenBank/DDBJ databases">
        <title>Genomic Encyclopedia of Type Strains, Phase IV (KMG-V): Genome sequencing to study the core and pangenomes of soil and plant-associated prokaryotes.</title>
        <authorList>
            <person name="Whitman W."/>
        </authorList>
    </citation>
    <scope>NUCLEOTIDE SEQUENCE [LARGE SCALE GENOMIC DNA]</scope>
    <source>
        <strain evidence="1 2">X4EP2</strain>
    </source>
</reference>
<dbReference type="PROSITE" id="PS51318">
    <property type="entry name" value="TAT"/>
    <property type="match status" value="1"/>
</dbReference>
<dbReference type="AlphaFoldDB" id="A0A7Y9PFM3"/>
<evidence type="ECO:0008006" key="3">
    <source>
        <dbReference type="Google" id="ProtNLM"/>
    </source>
</evidence>
<keyword evidence="2" id="KW-1185">Reference proteome</keyword>
<dbReference type="InterPro" id="IPR009078">
    <property type="entry name" value="Ferritin-like_SF"/>
</dbReference>
<organism evidence="1 2">
    <name type="scientific">Granulicella arctica</name>
    <dbReference type="NCBI Taxonomy" id="940613"/>
    <lineage>
        <taxon>Bacteria</taxon>
        <taxon>Pseudomonadati</taxon>
        <taxon>Acidobacteriota</taxon>
        <taxon>Terriglobia</taxon>
        <taxon>Terriglobales</taxon>
        <taxon>Acidobacteriaceae</taxon>
        <taxon>Granulicella</taxon>
    </lineage>
</organism>
<protein>
    <recommendedName>
        <fullName evidence="3">Ferritin-like domain-containing protein</fullName>
    </recommendedName>
</protein>
<dbReference type="Proteomes" id="UP000589520">
    <property type="component" value="Unassembled WGS sequence"/>
</dbReference>
<name>A0A7Y9PFM3_9BACT</name>
<sequence>MANLETQLLDDIIVKSRRKMLSLGTAALAGLAFGGVRTAEAATTYSDSDILNFALNLEYLEANFYTLATAGMTISQYGLGIGAGTATSGSGTVATKTGGPSACLVPWTIPAIQSYATETAQEERNHVTFLRSALSTAAVAAPNIDLYTSFNTLASAAGIASTFDPFASDANFLIGAYVFEDVGVTAYSGAAPLITTPAYLAAAAGILAVEAYHAGLVRTSIFVADPTGALGYQKYTQQISATRMALDGSTTTDDIGVGFQSVTLNATTNVNAATIVDAQTGSTNYSKTYVRTTTEVLKIVTGSAAPSSGGKYTGVFFPNGLNGLFS</sequence>
<accession>A0A7Y9PFM3</accession>
<gene>
    <name evidence="1" type="ORF">HDF17_000560</name>
</gene>
<comment type="caution">
    <text evidence="1">The sequence shown here is derived from an EMBL/GenBank/DDBJ whole genome shotgun (WGS) entry which is preliminary data.</text>
</comment>
<dbReference type="SUPFAM" id="SSF47240">
    <property type="entry name" value="Ferritin-like"/>
    <property type="match status" value="1"/>
</dbReference>